<gene>
    <name evidence="2" type="ORF">SHERM_00343</name>
</gene>
<dbReference type="Proteomes" id="UP001153555">
    <property type="component" value="Unassembled WGS sequence"/>
</dbReference>
<accession>A0A9N7R7F4</accession>
<dbReference type="InterPro" id="IPR050942">
    <property type="entry name" value="F-box_BR-signaling"/>
</dbReference>
<dbReference type="InterPro" id="IPR005174">
    <property type="entry name" value="KIB1-4_b-propeller"/>
</dbReference>
<dbReference type="Pfam" id="PF03478">
    <property type="entry name" value="Beta-prop_KIB1-4"/>
    <property type="match status" value="1"/>
</dbReference>
<reference evidence="2" key="1">
    <citation type="submission" date="2019-12" db="EMBL/GenBank/DDBJ databases">
        <authorList>
            <person name="Scholes J."/>
        </authorList>
    </citation>
    <scope>NUCLEOTIDE SEQUENCE</scope>
</reference>
<proteinExistence type="predicted"/>
<evidence type="ECO:0000313" key="3">
    <source>
        <dbReference type="Proteomes" id="UP001153555"/>
    </source>
</evidence>
<dbReference type="OrthoDB" id="642536at2759"/>
<evidence type="ECO:0000313" key="2">
    <source>
        <dbReference type="EMBL" id="CAA0818573.1"/>
    </source>
</evidence>
<organism evidence="2 3">
    <name type="scientific">Striga hermonthica</name>
    <name type="common">Purple witchweed</name>
    <name type="synonym">Buchnera hermonthica</name>
    <dbReference type="NCBI Taxonomy" id="68872"/>
    <lineage>
        <taxon>Eukaryota</taxon>
        <taxon>Viridiplantae</taxon>
        <taxon>Streptophyta</taxon>
        <taxon>Embryophyta</taxon>
        <taxon>Tracheophyta</taxon>
        <taxon>Spermatophyta</taxon>
        <taxon>Magnoliopsida</taxon>
        <taxon>eudicotyledons</taxon>
        <taxon>Gunneridae</taxon>
        <taxon>Pentapetalae</taxon>
        <taxon>asterids</taxon>
        <taxon>lamiids</taxon>
        <taxon>Lamiales</taxon>
        <taxon>Orobanchaceae</taxon>
        <taxon>Buchnereae</taxon>
        <taxon>Striga</taxon>
    </lineage>
</organism>
<dbReference type="EMBL" id="CACSLK010017224">
    <property type="protein sequence ID" value="CAA0818573.1"/>
    <property type="molecule type" value="Genomic_DNA"/>
</dbReference>
<evidence type="ECO:0000259" key="1">
    <source>
        <dbReference type="Pfam" id="PF03478"/>
    </source>
</evidence>
<sequence>MASSLSLSPTLSLGRPIDRKLFAGISNYPIVGKLMVGSCSSAQYFRYRLNSAFYSKAMRTLAEPILSPSPTQNPSSSSSSPWLMLPPAFDVDVSGAASRSYKFYSIADNNIVTLSTGKSSKEREELTWSPMWVTGSSHGWLALLCPRSRNLFLYNPISRRQINLPSLGDLPSYPPTNYPRAFKVILTCSPDGPNSRAVMIYNNIRGLAFCCPGFGKEWIRIGDHHWFDENKGEAFSRGYKDCVYSTRHEALFSLTKHSGVLETWDLRDPQSPRAMKMVRVSKKVGIFCYQRRTRKDERRTRKVEKKLRRTSTPVEHLVVAGQDLLVVTQYVVGRFDFDGLYVDTADPYAFAYERGLPCVTVDFDVHKYDPEDGEFKYVEGSSLGGWALFVGFFSDAVALPAAEFPELKPNSIYFTDAMEDVLIDNFKTGGHDIGIFNYVDKTVFPCYFPCDVKNMRKSFPAPMWFFPSRE</sequence>
<protein>
    <recommendedName>
        <fullName evidence="1">KIB1-4 beta-propeller domain-containing protein</fullName>
    </recommendedName>
</protein>
<keyword evidence="3" id="KW-1185">Reference proteome</keyword>
<feature type="domain" description="KIB1-4 beta-propeller" evidence="1">
    <location>
        <begin position="130"/>
        <end position="437"/>
    </location>
</feature>
<name>A0A9N7R7F4_STRHE</name>
<dbReference type="PANTHER" id="PTHR44259:SF37">
    <property type="entry name" value="DUF1618 DOMAIN-CONTAINING PROTEIN"/>
    <property type="match status" value="1"/>
</dbReference>
<dbReference type="PANTHER" id="PTHR44259">
    <property type="entry name" value="OS07G0183000 PROTEIN-RELATED"/>
    <property type="match status" value="1"/>
</dbReference>
<comment type="caution">
    <text evidence="2">The sequence shown here is derived from an EMBL/GenBank/DDBJ whole genome shotgun (WGS) entry which is preliminary data.</text>
</comment>
<dbReference type="AlphaFoldDB" id="A0A9N7R7F4"/>